<dbReference type="InterPro" id="IPR036282">
    <property type="entry name" value="Glutathione-S-Trfase_C_sf"/>
</dbReference>
<feature type="region of interest" description="Disordered" evidence="1">
    <location>
        <begin position="406"/>
        <end position="465"/>
    </location>
</feature>
<dbReference type="InterPro" id="IPR036249">
    <property type="entry name" value="Thioredoxin-like_sf"/>
</dbReference>
<accession>A0A7C8PD21</accession>
<dbReference type="InterPro" id="IPR004045">
    <property type="entry name" value="Glutathione_S-Trfase_N"/>
</dbReference>
<protein>
    <recommendedName>
        <fullName evidence="2">GST N-terminal domain-containing protein</fullName>
    </recommendedName>
</protein>
<dbReference type="Proteomes" id="UP000479691">
    <property type="component" value="Unassembled WGS sequence"/>
</dbReference>
<dbReference type="Pfam" id="PF13409">
    <property type="entry name" value="GST_N_2"/>
    <property type="match status" value="1"/>
</dbReference>
<dbReference type="EMBL" id="JAABOE010000125">
    <property type="protein sequence ID" value="KAF3163077.1"/>
    <property type="molecule type" value="Genomic_DNA"/>
</dbReference>
<evidence type="ECO:0000313" key="4">
    <source>
        <dbReference type="Proteomes" id="UP000479691"/>
    </source>
</evidence>
<dbReference type="SUPFAM" id="SSF52833">
    <property type="entry name" value="Thioredoxin-like"/>
    <property type="match status" value="1"/>
</dbReference>
<feature type="region of interest" description="Disordered" evidence="1">
    <location>
        <begin position="17"/>
        <end position="41"/>
    </location>
</feature>
<organism evidence="3 4">
    <name type="scientific">Orbilia oligospora</name>
    <name type="common">Nematode-trapping fungus</name>
    <name type="synonym">Arthrobotrys oligospora</name>
    <dbReference type="NCBI Taxonomy" id="2813651"/>
    <lineage>
        <taxon>Eukaryota</taxon>
        <taxon>Fungi</taxon>
        <taxon>Dikarya</taxon>
        <taxon>Ascomycota</taxon>
        <taxon>Pezizomycotina</taxon>
        <taxon>Orbiliomycetes</taxon>
        <taxon>Orbiliales</taxon>
        <taxon>Orbiliaceae</taxon>
        <taxon>Orbilia</taxon>
    </lineage>
</organism>
<feature type="compositionally biased region" description="Basic and acidic residues" evidence="1">
    <location>
        <begin position="305"/>
        <end position="318"/>
    </location>
</feature>
<dbReference type="Gene3D" id="1.20.1050.10">
    <property type="match status" value="1"/>
</dbReference>
<reference evidence="3 4" key="1">
    <citation type="submission" date="2019-06" db="EMBL/GenBank/DDBJ databases">
        <authorList>
            <person name="Palmer J.M."/>
        </authorList>
    </citation>
    <scope>NUCLEOTIDE SEQUENCE [LARGE SCALE GENOMIC DNA]</scope>
    <source>
        <strain evidence="3 4">TWF788</strain>
    </source>
</reference>
<feature type="compositionally biased region" description="Acidic residues" evidence="1">
    <location>
        <begin position="87"/>
        <end position="97"/>
    </location>
</feature>
<feature type="region of interest" description="Disordered" evidence="1">
    <location>
        <begin position="87"/>
        <end position="118"/>
    </location>
</feature>
<dbReference type="SUPFAM" id="SSF47616">
    <property type="entry name" value="GST C-terminal domain-like"/>
    <property type="match status" value="1"/>
</dbReference>
<feature type="region of interest" description="Disordered" evidence="1">
    <location>
        <begin position="299"/>
        <end position="366"/>
    </location>
</feature>
<gene>
    <name evidence="3" type="ORF">TWF788_001682</name>
</gene>
<dbReference type="AlphaFoldDB" id="A0A7C8PD21"/>
<proteinExistence type="predicted"/>
<dbReference type="PROSITE" id="PS50404">
    <property type="entry name" value="GST_NTER"/>
    <property type="match status" value="1"/>
</dbReference>
<name>A0A7C8PD21_ORBOL</name>
<evidence type="ECO:0000313" key="3">
    <source>
        <dbReference type="EMBL" id="KAF3163077.1"/>
    </source>
</evidence>
<dbReference type="Pfam" id="PF22041">
    <property type="entry name" value="GST_C_7"/>
    <property type="match status" value="1"/>
</dbReference>
<feature type="compositionally biased region" description="Pro residues" evidence="1">
    <location>
        <begin position="411"/>
        <end position="427"/>
    </location>
</feature>
<evidence type="ECO:0000259" key="2">
    <source>
        <dbReference type="PROSITE" id="PS50404"/>
    </source>
</evidence>
<comment type="caution">
    <text evidence="3">The sequence shown here is derived from an EMBL/GenBank/DDBJ whole genome shotgun (WGS) entry which is preliminary data.</text>
</comment>
<evidence type="ECO:0000256" key="1">
    <source>
        <dbReference type="SAM" id="MobiDB-lite"/>
    </source>
</evidence>
<feature type="domain" description="GST N-terminal" evidence="2">
    <location>
        <begin position="623"/>
        <end position="718"/>
    </location>
</feature>
<dbReference type="Gene3D" id="3.40.30.10">
    <property type="entry name" value="Glutaredoxin"/>
    <property type="match status" value="1"/>
</dbReference>
<dbReference type="InterPro" id="IPR054416">
    <property type="entry name" value="GST_UstS-like_C"/>
</dbReference>
<sequence length="865" mass="97646">MDKITRYPCYELEYGSKKRTTSQSKANDAKRGGSFIIPPTKLAKSPFRDEARGTLDCERLQHKPVAFSPKKSVQMLKYRVRDQYGEIDDEIEGEDKENETGGQVDSTWNANQSDEDLDLEDSGFEFGFEKEPDSLTTRLPDNIRIDHHKPTEAKDRESILVETGAHETVVTKTQNHESKIQDHGIEAEGHIGPIESEDDETIKAKAEYEASDTDSFQRAASVTSSCIDSLENASIVSAKEVTITSHTAKEVSLEERSLIQPYDDDMTAPLIPKSRQFETTVYGREGAHRVFQFFRRQPQPATELDLNKENNPKNENDAAIRVPRVGRRRPRPPPPGVERLDYDTYPSLVSRPGGKKEGSYTPVSPPEFKKEAAETLLSSPKAAKEQATTLELSISASTLNRTKVTILPSPSFYPPPPDGPAPSPPPKDTNKTYPGRQTPVQRSETPNRRPTPSPTPSKKYKELNLRPPIPIVPLQQTMHLYASTGHLPLPKHKHNSVNSNTLEAKEKDSLPSLPNFSRRRTLFGNHLTVPNPNENHLRRATYNSPSTHSVRLPIPQSLGMQLPQRPDTPVALIQALGFDRRFGFAVQRAWFFRGKMQSRIRQLQNQLKPDTMATTQYTFFDIPTNTNPPRSWSPNVWNARGLLNYKKVPYETEWVEYPDIRVRLGAMGIPSKGGLMPYTLPMMRVTTTPADGSEPQVTYLTDSFDIAKYLNDNHPSPPVDFDSTITDEAVKMFNANLMDSFVGLVLCNVPLVLPERSAAYFNETRPKWMMMPVQDFKQKKINEGAWEKMENGMKVWAEYIGKNGGPFIQGDKVSYADFKMLGYLLWAREAGPPDVWEKVEGWGGEVLKKFVRAFEENGVLERITY</sequence>
<feature type="compositionally biased region" description="Polar residues" evidence="1">
    <location>
        <begin position="100"/>
        <end position="112"/>
    </location>
</feature>